<accession>A0ACA9P4C8</accession>
<feature type="non-terminal residue" evidence="1">
    <location>
        <position position="496"/>
    </location>
</feature>
<sequence>MTASLTCGKAVVDSIVGIRIAPSQQRNIKICLNIESQVPNGMPLSFQLQFLIISQTDKRIIYWTKVTDLISISNKNFDGVYKFTFEDFDTTVQYAMAIPPLEPCHPHKCPILVALHGAGVETQSEFWTDAYKRQKNAWVLFPTGRTPWGYDWHGPSLKNIQKTITTLEKFMPGVPKLLKQFFLPDANRLFISGHSNGGQGAWFFMTHFPDSVIAGTPAAAYTKIQSYVPYYWNSDAHIDPILKGILESSIAEYNNDLHTTNVNIPILARVGSDDDNVPPIHSRMLVRLVDEHSGDPKAIRFSEIPGQGHWFNNVMSGDVMQEFLDEHLHLNRSILCPTKFTITLLNPASFGGKCGIQIEQLKIPFRSIWHIKTSNIRKFKFVNNLKFHAESLNARKIIIDGKKFDYNNFLLDGYFRQNNNKWQFRSGCSWHKKEKHPATYGPAITILESTQPLKIVIGTIKRNQNNYTNKFFEVAQEIAHSWYLYGRGDAEILMDS</sequence>
<dbReference type="Proteomes" id="UP000789702">
    <property type="component" value="Unassembled WGS sequence"/>
</dbReference>
<name>A0ACA9P4C8_9GLOM</name>
<comment type="caution">
    <text evidence="1">The sequence shown here is derived from an EMBL/GenBank/DDBJ whole genome shotgun (WGS) entry which is preliminary data.</text>
</comment>
<dbReference type="EMBL" id="CAJVPU010023622">
    <property type="protein sequence ID" value="CAG8689132.1"/>
    <property type="molecule type" value="Genomic_DNA"/>
</dbReference>
<organism evidence="1 2">
    <name type="scientific">Dentiscutata heterogama</name>
    <dbReference type="NCBI Taxonomy" id="1316150"/>
    <lineage>
        <taxon>Eukaryota</taxon>
        <taxon>Fungi</taxon>
        <taxon>Fungi incertae sedis</taxon>
        <taxon>Mucoromycota</taxon>
        <taxon>Glomeromycotina</taxon>
        <taxon>Glomeromycetes</taxon>
        <taxon>Diversisporales</taxon>
        <taxon>Gigasporaceae</taxon>
        <taxon>Dentiscutata</taxon>
    </lineage>
</organism>
<keyword evidence="2" id="KW-1185">Reference proteome</keyword>
<evidence type="ECO:0000313" key="1">
    <source>
        <dbReference type="EMBL" id="CAG8689132.1"/>
    </source>
</evidence>
<gene>
    <name evidence="1" type="ORF">DHETER_LOCUS11159</name>
</gene>
<reference evidence="1" key="1">
    <citation type="submission" date="2021-06" db="EMBL/GenBank/DDBJ databases">
        <authorList>
            <person name="Kallberg Y."/>
            <person name="Tangrot J."/>
            <person name="Rosling A."/>
        </authorList>
    </citation>
    <scope>NUCLEOTIDE SEQUENCE</scope>
    <source>
        <strain evidence="1">IL203A</strain>
    </source>
</reference>
<protein>
    <submittedName>
        <fullName evidence="1">15893_t:CDS:1</fullName>
    </submittedName>
</protein>
<proteinExistence type="predicted"/>
<evidence type="ECO:0000313" key="2">
    <source>
        <dbReference type="Proteomes" id="UP000789702"/>
    </source>
</evidence>